<dbReference type="AlphaFoldDB" id="A0A9P5NC52"/>
<protein>
    <submittedName>
        <fullName evidence="1">Uncharacterized protein</fullName>
    </submittedName>
</protein>
<name>A0A9P5NC52_GYMJU</name>
<dbReference type="Proteomes" id="UP000724874">
    <property type="component" value="Unassembled WGS sequence"/>
</dbReference>
<accession>A0A9P5NC52</accession>
<comment type="caution">
    <text evidence="1">The sequence shown here is derived from an EMBL/GenBank/DDBJ whole genome shotgun (WGS) entry which is preliminary data.</text>
</comment>
<reference evidence="1" key="1">
    <citation type="submission" date="2020-11" db="EMBL/GenBank/DDBJ databases">
        <authorList>
            <consortium name="DOE Joint Genome Institute"/>
            <person name="Ahrendt S."/>
            <person name="Riley R."/>
            <person name="Andreopoulos W."/>
            <person name="LaButti K."/>
            <person name="Pangilinan J."/>
            <person name="Ruiz-duenas F.J."/>
            <person name="Barrasa J.M."/>
            <person name="Sanchez-Garcia M."/>
            <person name="Camarero S."/>
            <person name="Miyauchi S."/>
            <person name="Serrano A."/>
            <person name="Linde D."/>
            <person name="Babiker R."/>
            <person name="Drula E."/>
            <person name="Ayuso-Fernandez I."/>
            <person name="Pacheco R."/>
            <person name="Padilla G."/>
            <person name="Ferreira P."/>
            <person name="Barriuso J."/>
            <person name="Kellner H."/>
            <person name="Castanera R."/>
            <person name="Alfaro M."/>
            <person name="Ramirez L."/>
            <person name="Pisabarro A.G."/>
            <person name="Kuo A."/>
            <person name="Tritt A."/>
            <person name="Lipzen A."/>
            <person name="He G."/>
            <person name="Yan M."/>
            <person name="Ng V."/>
            <person name="Cullen D."/>
            <person name="Martin F."/>
            <person name="Rosso M.-N."/>
            <person name="Henrissat B."/>
            <person name="Hibbett D."/>
            <person name="Martinez A.T."/>
            <person name="Grigoriev I.V."/>
        </authorList>
    </citation>
    <scope>NUCLEOTIDE SEQUENCE</scope>
    <source>
        <strain evidence="1">AH 44721</strain>
    </source>
</reference>
<organism evidence="1 2">
    <name type="scientific">Gymnopilus junonius</name>
    <name type="common">Spectacular rustgill mushroom</name>
    <name type="synonym">Gymnopilus spectabilis subsp. junonius</name>
    <dbReference type="NCBI Taxonomy" id="109634"/>
    <lineage>
        <taxon>Eukaryota</taxon>
        <taxon>Fungi</taxon>
        <taxon>Dikarya</taxon>
        <taxon>Basidiomycota</taxon>
        <taxon>Agaricomycotina</taxon>
        <taxon>Agaricomycetes</taxon>
        <taxon>Agaricomycetidae</taxon>
        <taxon>Agaricales</taxon>
        <taxon>Agaricineae</taxon>
        <taxon>Hymenogastraceae</taxon>
        <taxon>Gymnopilus</taxon>
    </lineage>
</organism>
<gene>
    <name evidence="1" type="ORF">CPB84DRAFT_1828056</name>
</gene>
<keyword evidence="2" id="KW-1185">Reference proteome</keyword>
<dbReference type="EMBL" id="JADNYJ010000132">
    <property type="protein sequence ID" value="KAF8881394.1"/>
    <property type="molecule type" value="Genomic_DNA"/>
</dbReference>
<sequence>MNAFNFMEGRPGHPTKMGRFVGVRGNTRVPKIEIPAPGYLHKVELSLSSALHQPHVPLRITLTSASPPGVFPVGSRLLYSTYNPLLSVGGACGYLYFDLTTGKPRELAHHGGMMGLSALYRVLCSSTTNELHYDVDRKFLNTHSPRMSTFDGLITMKNLKNVVFHPESFRYGPWCDLPTHDQRARQSAVSAIALKRPSIRVPIAASATANNELLLLYWDKRDLVVMGAILAKFKDIVTDLRQLKFMTLSLTLLALTSVSLRNSS</sequence>
<evidence type="ECO:0000313" key="1">
    <source>
        <dbReference type="EMBL" id="KAF8881394.1"/>
    </source>
</evidence>
<proteinExistence type="predicted"/>
<evidence type="ECO:0000313" key="2">
    <source>
        <dbReference type="Proteomes" id="UP000724874"/>
    </source>
</evidence>